<comment type="caution">
    <text evidence="1">The sequence shown here is derived from an EMBL/GenBank/DDBJ whole genome shotgun (WGS) entry which is preliminary data.</text>
</comment>
<accession>A0AAV4RXT6</accession>
<evidence type="ECO:0000313" key="1">
    <source>
        <dbReference type="EMBL" id="GIY26565.1"/>
    </source>
</evidence>
<organism evidence="1 2">
    <name type="scientific">Caerostris extrusa</name>
    <name type="common">Bark spider</name>
    <name type="synonym">Caerostris bankana</name>
    <dbReference type="NCBI Taxonomy" id="172846"/>
    <lineage>
        <taxon>Eukaryota</taxon>
        <taxon>Metazoa</taxon>
        <taxon>Ecdysozoa</taxon>
        <taxon>Arthropoda</taxon>
        <taxon>Chelicerata</taxon>
        <taxon>Arachnida</taxon>
        <taxon>Araneae</taxon>
        <taxon>Araneomorphae</taxon>
        <taxon>Entelegynae</taxon>
        <taxon>Araneoidea</taxon>
        <taxon>Araneidae</taxon>
        <taxon>Caerostris</taxon>
    </lineage>
</organism>
<protein>
    <submittedName>
        <fullName evidence="1">Uncharacterized protein</fullName>
    </submittedName>
</protein>
<evidence type="ECO:0000313" key="2">
    <source>
        <dbReference type="Proteomes" id="UP001054945"/>
    </source>
</evidence>
<dbReference type="EMBL" id="BPLR01008699">
    <property type="protein sequence ID" value="GIY26565.1"/>
    <property type="molecule type" value="Genomic_DNA"/>
</dbReference>
<sequence length="172" mass="19402">MDTSNCEFCNAYVADFEVHTCRIFGNQHRQSFATLPRSSSGNIAEGIGLRTEQIHYEERVPSMNQTNSSWQHIILPNVHQRTDCEDTAAAVVSSQYGIANQNPYNLEISDCLCPQTESAYSLQPSDDNSTIGNQNFQYCEAWYPNPLSTLPCLLLNHVFCLGFNRHLAIEIH</sequence>
<name>A0AAV4RXT6_CAEEX</name>
<reference evidence="1 2" key="1">
    <citation type="submission" date="2021-06" db="EMBL/GenBank/DDBJ databases">
        <title>Caerostris extrusa draft genome.</title>
        <authorList>
            <person name="Kono N."/>
            <person name="Arakawa K."/>
        </authorList>
    </citation>
    <scope>NUCLEOTIDE SEQUENCE [LARGE SCALE GENOMIC DNA]</scope>
</reference>
<keyword evidence="2" id="KW-1185">Reference proteome</keyword>
<gene>
    <name evidence="1" type="ORF">CEXT_185071</name>
</gene>
<dbReference type="AlphaFoldDB" id="A0AAV4RXT6"/>
<proteinExistence type="predicted"/>
<dbReference type="Proteomes" id="UP001054945">
    <property type="component" value="Unassembled WGS sequence"/>
</dbReference>